<name>A0A9D2DJ20_9ACTN</name>
<dbReference type="NCBIfam" id="TIGR01409">
    <property type="entry name" value="TAT_signal_seq"/>
    <property type="match status" value="1"/>
</dbReference>
<gene>
    <name evidence="1" type="ORF">IAA22_01230</name>
</gene>
<dbReference type="AlphaFoldDB" id="A0A9D2DJ20"/>
<dbReference type="InterPro" id="IPR019546">
    <property type="entry name" value="TAT_signal_bac_arc"/>
</dbReference>
<dbReference type="Proteomes" id="UP000824029">
    <property type="component" value="Unassembled WGS sequence"/>
</dbReference>
<evidence type="ECO:0000313" key="2">
    <source>
        <dbReference type="Proteomes" id="UP000824029"/>
    </source>
</evidence>
<proteinExistence type="predicted"/>
<comment type="caution">
    <text evidence="1">The sequence shown here is derived from an EMBL/GenBank/DDBJ whole genome shotgun (WGS) entry which is preliminary data.</text>
</comment>
<dbReference type="InterPro" id="IPR006311">
    <property type="entry name" value="TAT_signal"/>
</dbReference>
<organism evidence="1 2">
    <name type="scientific">Candidatus Olsenella stercoravium</name>
    <dbReference type="NCBI Taxonomy" id="2838713"/>
    <lineage>
        <taxon>Bacteria</taxon>
        <taxon>Bacillati</taxon>
        <taxon>Actinomycetota</taxon>
        <taxon>Coriobacteriia</taxon>
        <taxon>Coriobacteriales</taxon>
        <taxon>Atopobiaceae</taxon>
        <taxon>Olsenella</taxon>
    </lineage>
</organism>
<sequence>MRPPKLTRRSFLKTAAVGSAAAAVTVGLLSGCTHSGDEETSEPVVVDEDSAESILDTFESVDLALTEESAWSFPLGNVLHPGEATWIPVTTAGSSATPMVKASALSLASGQLVEVVSEPVGKSATTVIYDARCSDYAYAWVELDLQSRAWSLYAAAFSGGALNGTPLTLWEADADYDPAAIAVSDRTVIWQVQPSASGSKTTESSFCYVWHLGDSEAKAAVESPGRFATPVTLSGDAVVLTPRVRADEGVFYGVTAYSLSDDLATRLDQLVMPQNVRPFRATRVGDRFLVSVEASYSTGGLLGQMGTYVGTAGDGFFRLNREPSETGCGHGDVVIIKSLASYFVIDLAKRQYAVLGSADRSVDYGDYPARAGECDLFVTYATVKDPDTGYPATVSVRTFRL</sequence>
<reference evidence="1" key="1">
    <citation type="journal article" date="2021" name="PeerJ">
        <title>Extensive microbial diversity within the chicken gut microbiome revealed by metagenomics and culture.</title>
        <authorList>
            <person name="Gilroy R."/>
            <person name="Ravi A."/>
            <person name="Getino M."/>
            <person name="Pursley I."/>
            <person name="Horton D.L."/>
            <person name="Alikhan N.F."/>
            <person name="Baker D."/>
            <person name="Gharbi K."/>
            <person name="Hall N."/>
            <person name="Watson M."/>
            <person name="Adriaenssens E.M."/>
            <person name="Foster-Nyarko E."/>
            <person name="Jarju S."/>
            <person name="Secka A."/>
            <person name="Antonio M."/>
            <person name="Oren A."/>
            <person name="Chaudhuri R.R."/>
            <person name="La Ragione R."/>
            <person name="Hildebrand F."/>
            <person name="Pallen M.J."/>
        </authorList>
    </citation>
    <scope>NUCLEOTIDE SEQUENCE</scope>
    <source>
        <strain evidence="1">ChiHecolR3B27-1887</strain>
    </source>
</reference>
<evidence type="ECO:0000313" key="1">
    <source>
        <dbReference type="EMBL" id="HIZ17725.1"/>
    </source>
</evidence>
<protein>
    <submittedName>
        <fullName evidence="1">Twin-arginine translocation signal domain-containing protein</fullName>
    </submittedName>
</protein>
<dbReference type="PROSITE" id="PS51257">
    <property type="entry name" value="PROKAR_LIPOPROTEIN"/>
    <property type="match status" value="1"/>
</dbReference>
<reference evidence="1" key="2">
    <citation type="submission" date="2021-04" db="EMBL/GenBank/DDBJ databases">
        <authorList>
            <person name="Gilroy R."/>
        </authorList>
    </citation>
    <scope>NUCLEOTIDE SEQUENCE</scope>
    <source>
        <strain evidence="1">ChiHecolR3B27-1887</strain>
    </source>
</reference>
<dbReference type="EMBL" id="DXBZ01000029">
    <property type="protein sequence ID" value="HIZ17725.1"/>
    <property type="molecule type" value="Genomic_DNA"/>
</dbReference>
<dbReference type="Pfam" id="PF10518">
    <property type="entry name" value="TAT_signal"/>
    <property type="match status" value="1"/>
</dbReference>
<accession>A0A9D2DJ20</accession>
<dbReference type="PROSITE" id="PS51318">
    <property type="entry name" value="TAT"/>
    <property type="match status" value="1"/>
</dbReference>